<keyword evidence="1" id="KW-0539">Nucleus</keyword>
<dbReference type="RefSeq" id="XP_020127462.1">
    <property type="nucleotide sequence ID" value="XM_020276930.1"/>
</dbReference>
<comment type="caution">
    <text evidence="3">The sequence shown here is derived from an EMBL/GenBank/DDBJ whole genome shotgun (WGS) entry which is preliminary data.</text>
</comment>
<sequence length="476" mass="52968">MPCGARDKRRSGHRCMRCQKDHVKCDGHRPCSYCSARGINCISPPPSASDITIIEYANKKPARRPTTQLQKALVQDSWRYTSAFFQAIGMSASPIMSVFSFDSIGGLSHGNELVSRTVSVVGGMYASRNSNLLALNAAEKRDIQKAYLALKRTVEEQMRGTRSNQYNAVLLCASLSGFNELLSDKTGKTWRALIRETGEYVRQNGRSRETQGEFESALTRFLRASDALGAILMCENVALPTSRPIFTLQVEPSKDVSLSPERRWDALLDILERWAILQFRALSWAVEAEGHGFPSIDDVDRLETQALATQSNGCVSSQHATIGIEIICQASRLQREIITSILSFADQDPQDLDAGTLTTIPYYHWGLTGLSRLFLHPAWSALKCELPVMDDEMIRKQAIAALDYAEGRLSRVELEAIMYMPITHLVGLEMKAVEERKRVLDFLSVIKNKGFDIAATFESDLQTAWTGKAASCEPKC</sequence>
<dbReference type="SMART" id="SM00066">
    <property type="entry name" value="GAL4"/>
    <property type="match status" value="1"/>
</dbReference>
<dbReference type="GO" id="GO:0008270">
    <property type="term" value="F:zinc ion binding"/>
    <property type="evidence" value="ECO:0007669"/>
    <property type="project" value="InterPro"/>
</dbReference>
<dbReference type="Gene3D" id="4.10.240.10">
    <property type="entry name" value="Zn(2)-C6 fungal-type DNA-binding domain"/>
    <property type="match status" value="1"/>
</dbReference>
<organism evidence="3 4">
    <name type="scientific">Diplodia corticola</name>
    <dbReference type="NCBI Taxonomy" id="236234"/>
    <lineage>
        <taxon>Eukaryota</taxon>
        <taxon>Fungi</taxon>
        <taxon>Dikarya</taxon>
        <taxon>Ascomycota</taxon>
        <taxon>Pezizomycotina</taxon>
        <taxon>Dothideomycetes</taxon>
        <taxon>Dothideomycetes incertae sedis</taxon>
        <taxon>Botryosphaeriales</taxon>
        <taxon>Botryosphaeriaceae</taxon>
        <taxon>Diplodia</taxon>
    </lineage>
</organism>
<accession>A0A1J9QT92</accession>
<dbReference type="Pfam" id="PF00172">
    <property type="entry name" value="Zn_clus"/>
    <property type="match status" value="1"/>
</dbReference>
<protein>
    <submittedName>
        <fullName evidence="3">Transcription factor thi1</fullName>
    </submittedName>
</protein>
<evidence type="ECO:0000256" key="1">
    <source>
        <dbReference type="ARBA" id="ARBA00023242"/>
    </source>
</evidence>
<dbReference type="InterPro" id="IPR036864">
    <property type="entry name" value="Zn2-C6_fun-type_DNA-bd_sf"/>
</dbReference>
<dbReference type="GeneID" id="31017191"/>
<dbReference type="AlphaFoldDB" id="A0A1J9QT92"/>
<evidence type="ECO:0000259" key="2">
    <source>
        <dbReference type="PROSITE" id="PS50048"/>
    </source>
</evidence>
<dbReference type="SUPFAM" id="SSF57701">
    <property type="entry name" value="Zn2/Cys6 DNA-binding domain"/>
    <property type="match status" value="1"/>
</dbReference>
<feature type="domain" description="Zn(2)-C6 fungal-type" evidence="2">
    <location>
        <begin position="14"/>
        <end position="43"/>
    </location>
</feature>
<evidence type="ECO:0000313" key="4">
    <source>
        <dbReference type="Proteomes" id="UP000183809"/>
    </source>
</evidence>
<dbReference type="EMBL" id="MNUE01000051">
    <property type="protein sequence ID" value="OJD31202.1"/>
    <property type="molecule type" value="Genomic_DNA"/>
</dbReference>
<gene>
    <name evidence="3" type="ORF">BKCO1_5100013</name>
</gene>
<reference evidence="3 4" key="1">
    <citation type="submission" date="2016-10" db="EMBL/GenBank/DDBJ databases">
        <title>Proteomics and genomics reveal pathogen-plant mechanisms compatible with a hemibiotrophic lifestyle of Diplodia corticola.</title>
        <authorList>
            <person name="Fernandes I."/>
            <person name="De Jonge R."/>
            <person name="Van De Peer Y."/>
            <person name="Devreese B."/>
            <person name="Alves A."/>
            <person name="Esteves A.C."/>
        </authorList>
    </citation>
    <scope>NUCLEOTIDE SEQUENCE [LARGE SCALE GENOMIC DNA]</scope>
    <source>
        <strain evidence="3 4">CBS 112549</strain>
    </source>
</reference>
<name>A0A1J9QT92_9PEZI</name>
<dbReference type="InterPro" id="IPR001138">
    <property type="entry name" value="Zn2Cys6_DnaBD"/>
</dbReference>
<keyword evidence="4" id="KW-1185">Reference proteome</keyword>
<dbReference type="GO" id="GO:0000981">
    <property type="term" value="F:DNA-binding transcription factor activity, RNA polymerase II-specific"/>
    <property type="evidence" value="ECO:0007669"/>
    <property type="project" value="InterPro"/>
</dbReference>
<proteinExistence type="predicted"/>
<dbReference type="PROSITE" id="PS50048">
    <property type="entry name" value="ZN2_CY6_FUNGAL_2"/>
    <property type="match status" value="1"/>
</dbReference>
<dbReference type="OrthoDB" id="5059721at2759"/>
<evidence type="ECO:0000313" key="3">
    <source>
        <dbReference type="EMBL" id="OJD31202.1"/>
    </source>
</evidence>
<dbReference type="Proteomes" id="UP000183809">
    <property type="component" value="Unassembled WGS sequence"/>
</dbReference>